<dbReference type="EMBL" id="ASPP01001859">
    <property type="protein sequence ID" value="ETO35200.1"/>
    <property type="molecule type" value="Genomic_DNA"/>
</dbReference>
<evidence type="ECO:0000256" key="1">
    <source>
        <dbReference type="SAM" id="MobiDB-lite"/>
    </source>
</evidence>
<feature type="compositionally biased region" description="Basic residues" evidence="1">
    <location>
        <begin position="194"/>
        <end position="203"/>
    </location>
</feature>
<feature type="region of interest" description="Disordered" evidence="1">
    <location>
        <begin position="233"/>
        <end position="261"/>
    </location>
</feature>
<evidence type="ECO:0000313" key="3">
    <source>
        <dbReference type="Proteomes" id="UP000023152"/>
    </source>
</evidence>
<protein>
    <submittedName>
        <fullName evidence="2">Uncharacterized protein</fullName>
    </submittedName>
</protein>
<name>X6P9I1_RETFI</name>
<keyword evidence="3" id="KW-1185">Reference proteome</keyword>
<evidence type="ECO:0000313" key="2">
    <source>
        <dbReference type="EMBL" id="ETO35200.1"/>
    </source>
</evidence>
<feature type="compositionally biased region" description="Polar residues" evidence="1">
    <location>
        <begin position="163"/>
        <end position="181"/>
    </location>
</feature>
<accession>X6P9I1</accession>
<sequence length="313" mass="36510">MGVSGLNGMMAKMVIENDEELLREQRIEKEKERTRISHHLESLIAHLMDRPPHPEFLATVVNPLRLHPRYDRYRHVKKKDSVGPMSNAMMNSRHRDDNFAALHNKKHSLSLPSMEGDENVDMHLRKDIAKQFLKNISRTKQLIEERKLRDEVIKHMTEMAHAQKQTDGGQSKYTTNRSSQQIEDKSLSGGHATTSKHHTKVPKQHNYEDPRDDVLVRGRGNFTFGTGKMVFEKEATLPNQKQSPKDDEPTEPVKSTAQSRRWLRKKLKEIEQLEERVQQGEDLDQQQKEKIHRKQDFVEQLEKFKSQTTTETS</sequence>
<gene>
    <name evidence="2" type="ORF">RFI_01874</name>
</gene>
<comment type="caution">
    <text evidence="2">The sequence shown here is derived from an EMBL/GenBank/DDBJ whole genome shotgun (WGS) entry which is preliminary data.</text>
</comment>
<dbReference type="Proteomes" id="UP000023152">
    <property type="component" value="Unassembled WGS sequence"/>
</dbReference>
<feature type="compositionally biased region" description="Basic and acidic residues" evidence="1">
    <location>
        <begin position="205"/>
        <end position="216"/>
    </location>
</feature>
<reference evidence="2 3" key="1">
    <citation type="journal article" date="2013" name="Curr. Biol.">
        <title>The Genome of the Foraminiferan Reticulomyxa filosa.</title>
        <authorList>
            <person name="Glockner G."/>
            <person name="Hulsmann N."/>
            <person name="Schleicher M."/>
            <person name="Noegel A.A."/>
            <person name="Eichinger L."/>
            <person name="Gallinger C."/>
            <person name="Pawlowski J."/>
            <person name="Sierra R."/>
            <person name="Euteneuer U."/>
            <person name="Pillet L."/>
            <person name="Moustafa A."/>
            <person name="Platzer M."/>
            <person name="Groth M."/>
            <person name="Szafranski K."/>
            <person name="Schliwa M."/>
        </authorList>
    </citation>
    <scope>NUCLEOTIDE SEQUENCE [LARGE SCALE GENOMIC DNA]</scope>
</reference>
<dbReference type="OrthoDB" id="21625at2759"/>
<organism evidence="2 3">
    <name type="scientific">Reticulomyxa filosa</name>
    <dbReference type="NCBI Taxonomy" id="46433"/>
    <lineage>
        <taxon>Eukaryota</taxon>
        <taxon>Sar</taxon>
        <taxon>Rhizaria</taxon>
        <taxon>Retaria</taxon>
        <taxon>Foraminifera</taxon>
        <taxon>Monothalamids</taxon>
        <taxon>Reticulomyxidae</taxon>
        <taxon>Reticulomyxa</taxon>
    </lineage>
</organism>
<feature type="region of interest" description="Disordered" evidence="1">
    <location>
        <begin position="161"/>
        <end position="220"/>
    </location>
</feature>
<proteinExistence type="predicted"/>
<feature type="region of interest" description="Disordered" evidence="1">
    <location>
        <begin position="275"/>
        <end position="294"/>
    </location>
</feature>
<dbReference type="AlphaFoldDB" id="X6P9I1"/>